<protein>
    <submittedName>
        <fullName evidence="3">Uncharacterized protein</fullName>
    </submittedName>
</protein>
<dbReference type="AlphaFoldDB" id="A0A1I1QAW3"/>
<feature type="region of interest" description="Disordered" evidence="1">
    <location>
        <begin position="254"/>
        <end position="276"/>
    </location>
</feature>
<proteinExistence type="predicted"/>
<dbReference type="PROSITE" id="PS51257">
    <property type="entry name" value="PROKAR_LIPOPROTEIN"/>
    <property type="match status" value="1"/>
</dbReference>
<dbReference type="STRING" id="1225127.SAMN05661030_2690"/>
<dbReference type="OrthoDB" id="9849437at2"/>
<evidence type="ECO:0000256" key="2">
    <source>
        <dbReference type="SAM" id="SignalP"/>
    </source>
</evidence>
<name>A0A1I1QAW3_9ACTN</name>
<sequence>MRPTTTAVAGALASAVLLTALAGCMTRPEDVAAARAQWATLPAEVHDALGVGEPEGEAWGSIGEHWSISAPVRLDTPEASPLLAATLTARCHAVVDALAGQDVQAYGVLPLVPGVVRATDETCARGLALGSWSTTPGSPDSVGRWAEEGELALGRERDGRAEMLALTVRLDDATLDTTSTIPPWTQELAPFDAAAWDAELTRVAAVLPVEVTSGTTPPERVVVAVPAGTAISATASCTPGERPTRVVVRSASTTAVGSSVTTGPVNPDEPPGGDPRVDCGAGTATGPLRPSLTYTDTAGQEVDVALVWLSDRPVWGSRPSTTLSAG</sequence>
<feature type="compositionally biased region" description="Low complexity" evidence="1">
    <location>
        <begin position="254"/>
        <end position="265"/>
    </location>
</feature>
<dbReference type="EMBL" id="FOMD01000003">
    <property type="protein sequence ID" value="SFD19205.1"/>
    <property type="molecule type" value="Genomic_DNA"/>
</dbReference>
<evidence type="ECO:0000313" key="3">
    <source>
        <dbReference type="EMBL" id="SFD19205.1"/>
    </source>
</evidence>
<evidence type="ECO:0000313" key="4">
    <source>
        <dbReference type="Proteomes" id="UP000199022"/>
    </source>
</evidence>
<feature type="signal peptide" evidence="2">
    <location>
        <begin position="1"/>
        <end position="22"/>
    </location>
</feature>
<gene>
    <name evidence="3" type="ORF">SAMN05661030_2690</name>
</gene>
<reference evidence="4" key="1">
    <citation type="submission" date="2016-10" db="EMBL/GenBank/DDBJ databases">
        <authorList>
            <person name="Varghese N."/>
            <person name="Submissions S."/>
        </authorList>
    </citation>
    <scope>NUCLEOTIDE SEQUENCE [LARGE SCALE GENOMIC DNA]</scope>
    <source>
        <strain evidence="4">DSM 45962</strain>
    </source>
</reference>
<keyword evidence="4" id="KW-1185">Reference proteome</keyword>
<evidence type="ECO:0000256" key="1">
    <source>
        <dbReference type="SAM" id="MobiDB-lite"/>
    </source>
</evidence>
<dbReference type="RefSeq" id="WP_131802044.1">
    <property type="nucleotide sequence ID" value="NZ_BNAC01000001.1"/>
</dbReference>
<accession>A0A1I1QAW3</accession>
<keyword evidence="2" id="KW-0732">Signal</keyword>
<dbReference type="Proteomes" id="UP000199022">
    <property type="component" value="Unassembled WGS sequence"/>
</dbReference>
<feature type="chain" id="PRO_5039199938" evidence="2">
    <location>
        <begin position="23"/>
        <end position="326"/>
    </location>
</feature>
<organism evidence="3 4">
    <name type="scientific">Klenkia taihuensis</name>
    <dbReference type="NCBI Taxonomy" id="1225127"/>
    <lineage>
        <taxon>Bacteria</taxon>
        <taxon>Bacillati</taxon>
        <taxon>Actinomycetota</taxon>
        <taxon>Actinomycetes</taxon>
        <taxon>Geodermatophilales</taxon>
        <taxon>Geodermatophilaceae</taxon>
        <taxon>Klenkia</taxon>
    </lineage>
</organism>